<proteinExistence type="inferred from homology"/>
<evidence type="ECO:0000256" key="14">
    <source>
        <dbReference type="ARBA" id="ARBA00048988"/>
    </source>
</evidence>
<dbReference type="Gene3D" id="1.10.3170.10">
    <property type="entry name" value="Recbcd, chain B, domain 2"/>
    <property type="match status" value="1"/>
</dbReference>
<evidence type="ECO:0000256" key="12">
    <source>
        <dbReference type="ARBA" id="ARBA00023235"/>
    </source>
</evidence>
<dbReference type="InterPro" id="IPR000212">
    <property type="entry name" value="DNA_helicase_UvrD/REP"/>
</dbReference>
<dbReference type="Pfam" id="PF12705">
    <property type="entry name" value="PDDEXK_1"/>
    <property type="match status" value="1"/>
</dbReference>
<keyword evidence="3 15" id="KW-0547">Nucleotide-binding</keyword>
<keyword evidence="20" id="KW-1185">Reference proteome</keyword>
<evidence type="ECO:0000256" key="7">
    <source>
        <dbReference type="ARBA" id="ARBA00022839"/>
    </source>
</evidence>
<dbReference type="SUPFAM" id="SSF52980">
    <property type="entry name" value="Restriction endonuclease-like"/>
    <property type="match status" value="1"/>
</dbReference>
<evidence type="ECO:0000256" key="6">
    <source>
        <dbReference type="ARBA" id="ARBA00022806"/>
    </source>
</evidence>
<keyword evidence="5 15" id="KW-0378">Hydrolase</keyword>
<comment type="catalytic activity">
    <reaction evidence="15">
        <text>Exonucleolytic cleavage (in the presence of ATP) in either 5'- to 3'- or 3'- to 5'-direction to yield 5'-phosphooligonucleotides.</text>
        <dbReference type="EC" id="3.1.11.5"/>
    </reaction>
</comment>
<evidence type="ECO:0000256" key="16">
    <source>
        <dbReference type="PROSITE-ProRule" id="PRU00560"/>
    </source>
</evidence>
<keyword evidence="7 15" id="KW-0269">Exonuclease</keyword>
<dbReference type="SUPFAM" id="SSF52540">
    <property type="entry name" value="P-loop containing nucleoside triphosphate hydrolases"/>
    <property type="match status" value="1"/>
</dbReference>
<comment type="similarity">
    <text evidence="15">Belongs to the helicase family. UvrD subfamily.</text>
</comment>
<dbReference type="InterPro" id="IPR011604">
    <property type="entry name" value="PDDEXK-like_dom_sf"/>
</dbReference>
<dbReference type="CDD" id="cd22352">
    <property type="entry name" value="RecB_C-like"/>
    <property type="match status" value="1"/>
</dbReference>
<dbReference type="PROSITE" id="PS51198">
    <property type="entry name" value="UVRD_HELICASE_ATP_BIND"/>
    <property type="match status" value="1"/>
</dbReference>
<comment type="domain">
    <text evidence="15">The N-terminal DNA-binding domain is a ssDNA-dependent ATPase and has ATP-dependent 3'-5' helicase function. This domain interacts with RecC.</text>
</comment>
<comment type="catalytic activity">
    <reaction evidence="14 15">
        <text>ATP + H2O = ADP + phosphate + H(+)</text>
        <dbReference type="Rhea" id="RHEA:13065"/>
        <dbReference type="ChEBI" id="CHEBI:15377"/>
        <dbReference type="ChEBI" id="CHEBI:15378"/>
        <dbReference type="ChEBI" id="CHEBI:30616"/>
        <dbReference type="ChEBI" id="CHEBI:43474"/>
        <dbReference type="ChEBI" id="CHEBI:456216"/>
        <dbReference type="EC" id="5.6.2.4"/>
    </reaction>
</comment>
<comment type="function">
    <text evidence="15">A helicase/nuclease that prepares dsDNA breaks (DSB) for recombinational DNA repair. Binds to DSBs and unwinds DNA via a highly rapid and processive ATP-dependent bidirectional helicase activity. Unwinds dsDNA until it encounters a Chi (crossover hotspot instigator) sequence from the 3' direction. Cuts ssDNA a few nucleotides 3' to the Chi site. The properties and activities of the enzyme are changed at Chi. The Chi-altered holoenzyme produces a long 3'-ssDNA overhang and facilitates RecA-binding to the ssDNA for homologous DNA recombination and repair. Holoenzyme degrades any linearized DNA that is unable to undergo homologous recombination. In the holoenzyme this subunit contributes ATPase, 3'-5' helicase, exonuclease activity and loads RecA onto ssDNA.</text>
</comment>
<keyword evidence="1 15" id="KW-0540">Nuclease</keyword>
<evidence type="ECO:0000256" key="11">
    <source>
        <dbReference type="ARBA" id="ARBA00023204"/>
    </source>
</evidence>
<feature type="domain" description="UvrD-like helicase ATP-binding" evidence="17">
    <location>
        <begin position="1"/>
        <end position="463"/>
    </location>
</feature>
<feature type="active site" description="For nuclease activity" evidence="15">
    <location>
        <position position="1122"/>
    </location>
</feature>
<evidence type="ECO:0000256" key="4">
    <source>
        <dbReference type="ARBA" id="ARBA00022763"/>
    </source>
</evidence>
<dbReference type="EC" id="5.6.2.4" evidence="15"/>
<feature type="binding site" evidence="15">
    <location>
        <position position="990"/>
    </location>
    <ligand>
        <name>Mg(2+)</name>
        <dbReference type="ChEBI" id="CHEBI:18420"/>
    </ligand>
</feature>
<evidence type="ECO:0000256" key="9">
    <source>
        <dbReference type="ARBA" id="ARBA00022842"/>
    </source>
</evidence>
<feature type="region of interest" description="DNA-binding and helicase activity, interacts with RecC" evidence="15">
    <location>
        <begin position="1"/>
        <end position="877"/>
    </location>
</feature>
<dbReference type="InterPro" id="IPR038726">
    <property type="entry name" value="PDDEXK_AddAB-type"/>
</dbReference>
<dbReference type="EC" id="3.1.11.5" evidence="15"/>
<dbReference type="InterPro" id="IPR027417">
    <property type="entry name" value="P-loop_NTPase"/>
</dbReference>
<keyword evidence="10 15" id="KW-0238">DNA-binding</keyword>
<dbReference type="NCBIfam" id="TIGR00609">
    <property type="entry name" value="recB"/>
    <property type="match status" value="1"/>
</dbReference>
<dbReference type="GO" id="GO:0008854">
    <property type="term" value="F:exodeoxyribonuclease V activity"/>
    <property type="evidence" value="ECO:0007669"/>
    <property type="project" value="UniProtKB-EC"/>
</dbReference>
<dbReference type="InterPro" id="IPR004586">
    <property type="entry name" value="RecB"/>
</dbReference>
<evidence type="ECO:0000256" key="2">
    <source>
        <dbReference type="ARBA" id="ARBA00022723"/>
    </source>
</evidence>
<feature type="region of interest" description="Nuclease activity, interacts with RecD and RecA" evidence="15">
    <location>
        <begin position="924"/>
        <end position="1220"/>
    </location>
</feature>
<gene>
    <name evidence="15 19" type="primary">recB</name>
    <name evidence="19" type="ORF">N4264_03170</name>
</gene>
<keyword evidence="2 15" id="KW-0479">Metal-binding</keyword>
<dbReference type="PANTHER" id="PTHR11070:SF23">
    <property type="entry name" value="RECBCD ENZYME SUBUNIT RECB"/>
    <property type="match status" value="1"/>
</dbReference>
<protein>
    <recommendedName>
        <fullName evidence="15">RecBCD enzyme subunit RecB</fullName>
        <ecNumber evidence="15">3.1.11.5</ecNumber>
        <ecNumber evidence="15">5.6.2.4</ecNumber>
    </recommendedName>
    <alternativeName>
        <fullName evidence="15">DNA 3'-5' helicase subunit RecB</fullName>
    </alternativeName>
    <alternativeName>
        <fullName evidence="15">Exonuclease V subunit RecB</fullName>
        <shortName evidence="15">ExoV subunit RecB</shortName>
    </alternativeName>
    <alternativeName>
        <fullName evidence="15">Helicase/nuclease RecBCD subunit RecB</fullName>
    </alternativeName>
</protein>
<evidence type="ECO:0000313" key="19">
    <source>
        <dbReference type="EMBL" id="UXI68667.1"/>
    </source>
</evidence>
<keyword evidence="9 15" id="KW-0460">Magnesium</keyword>
<dbReference type="HAMAP" id="MF_01485">
    <property type="entry name" value="RecB"/>
    <property type="match status" value="1"/>
</dbReference>
<evidence type="ECO:0000259" key="17">
    <source>
        <dbReference type="PROSITE" id="PS51198"/>
    </source>
</evidence>
<dbReference type="InterPro" id="IPR014016">
    <property type="entry name" value="UvrD-like_ATP-bd"/>
</dbReference>
<feature type="domain" description="UvrD-like helicase C-terminal" evidence="18">
    <location>
        <begin position="499"/>
        <end position="765"/>
    </location>
</feature>
<evidence type="ECO:0000256" key="1">
    <source>
        <dbReference type="ARBA" id="ARBA00022722"/>
    </source>
</evidence>
<dbReference type="EMBL" id="CP104694">
    <property type="protein sequence ID" value="UXI68667.1"/>
    <property type="molecule type" value="Genomic_DNA"/>
</dbReference>
<name>A0ABY6BLH8_9GAMM</name>
<keyword evidence="4 15" id="KW-0227">DNA damage</keyword>
<organism evidence="19 20">
    <name type="scientific">Tahibacter amnicola</name>
    <dbReference type="NCBI Taxonomy" id="2976241"/>
    <lineage>
        <taxon>Bacteria</taxon>
        <taxon>Pseudomonadati</taxon>
        <taxon>Pseudomonadota</taxon>
        <taxon>Gammaproteobacteria</taxon>
        <taxon>Lysobacterales</taxon>
        <taxon>Rhodanobacteraceae</taxon>
        <taxon>Tahibacter</taxon>
    </lineage>
</organism>
<evidence type="ECO:0000256" key="5">
    <source>
        <dbReference type="ARBA" id="ARBA00022801"/>
    </source>
</evidence>
<evidence type="ECO:0000313" key="20">
    <source>
        <dbReference type="Proteomes" id="UP001064632"/>
    </source>
</evidence>
<dbReference type="PROSITE" id="PS51217">
    <property type="entry name" value="UVRD_HELICASE_CTER"/>
    <property type="match status" value="1"/>
</dbReference>
<dbReference type="Gene3D" id="1.10.486.10">
    <property type="entry name" value="PCRA, domain 4"/>
    <property type="match status" value="1"/>
</dbReference>
<dbReference type="Proteomes" id="UP001064632">
    <property type="component" value="Chromosome"/>
</dbReference>
<comment type="miscellaneous">
    <text evidence="15">In the RecBCD complex, RecB has a slow 3'-5' helicase, an exonuclease activity and loads RecA onto ssDNA, RecD has a fast 5'-3' helicase activity, while RecC stimulates the ATPase and processivity of the RecB helicase and contributes to recognition of the Chi site.</text>
</comment>
<sequence length="1220" mass="132602">MSVPQPLDPMTFPLRGVRLIEASAGTGKTWTIAALYLRLVLGHGCDGPLLPPQILVVTFTRAATAELRERIRARLVEAAAVFRSGAAVEPFLQALLATQSDAAARATAAARLELAAQWMDEAAIYTIDAWSQRMLSQFAIGSGSPFDFDLVEDESELIVEATRDYWRSEAYALDTHQAAWLVGTVETPDALAGLLRNALGRRTDNAQLTGIDPSIPLGGSLREVMTAMAGSLHRHKRECAAQVEALQAFLDGLVAAQRINGARLKPSRYTEWLSRLRAWAEDAAPVAPALTESAWERLTVDGIRNALKDDGPVEWPAALAAVGTLRTAVAQCLDLQGVLVAHAVDRVRERIIAAKRRRATLGFDDVKRRLELAVSRDITGRLAVAIAAQYPVALVDEFQDTDAVQWRLFHGIYGNHPSAALLLIGDPKQAIYSFRGADIHTYLAARESAEQPRYTLSTNFRSTAPLVGAVNRLFEHGMQWPDGPFAFGAAGHGLPFHPVDAAGRASALVIDGNPVPAMHLWLHAPDDAPGKARYMDVMAAATTAEVARLLSLAAAGRCGFAAPAAFAPLRPADIAILVRDVGEARVMRAALDRAGLRSVYLSDRDSVYDTAEAADVLTWLGACAEPGEERRLRSALATATLDLPWSQLDALNHDEAAWEQQLERFRRYQQVWRSAGVLAMLTALLHEFDVPARCLARAGGERALTNVLHLAELLQEASVTLDGEGALVRHLRETIAGDVAGDAALLRLESDAGLLKLVTVHKSKGLEYPLVFLPFACNFREVGASGPRRTVWYAWHGADGRLHLDVSLDEVSRRRADRERLQEELRLLYVAVTRASFACWIGVAALRMGNAKVSQLHKSAVGYLLKGGEAIAAGELASLLARLAEGQSGMVVGEPPGSDGTRPQVPAPVTLALARPYRGAPPPRWWIASYSALRLAGSDSAHTPGEPETAGQAVLAERVHDLVPLAEAISEQLAPLAAFPRGAAPGTFLHGLLEWSAQQGFAQSLSDTALLTQTIARRCQRRGLAPWIGALSRWMQYFLTVPLACAEGTVSLAALPMTHYQAELEFWFEAAQVDVARLDRLVTQATLDAQARPPLEPDRLNGLLKGFIDLVFCHAGRYYVVDYKSNWLGPDAAAYDAATLRQAILVNRYDMQYCLYILALHRQLRARLPDYDYDRHVGGAMYLFLRGVDTAGHGVHRERPPRALIEHMDRLFAGAGAADA</sequence>
<evidence type="ECO:0000256" key="15">
    <source>
        <dbReference type="HAMAP-Rule" id="MF_01485"/>
    </source>
</evidence>
<keyword evidence="11 15" id="KW-0234">DNA repair</keyword>
<comment type="cofactor">
    <cofactor evidence="15">
        <name>Mg(2+)</name>
        <dbReference type="ChEBI" id="CHEBI:18420"/>
    </cofactor>
    <text evidence="15">Binds 1 Mg(2+) ion per subunit.</text>
</comment>
<evidence type="ECO:0000256" key="13">
    <source>
        <dbReference type="ARBA" id="ARBA00034617"/>
    </source>
</evidence>
<comment type="subunit">
    <text evidence="15">Heterotrimer of RecB, RecC and RecD. All subunits contribute to DNA-binding. Interacts with RecA.</text>
</comment>
<evidence type="ECO:0000259" key="18">
    <source>
        <dbReference type="PROSITE" id="PS51217"/>
    </source>
</evidence>
<reference evidence="19" key="1">
    <citation type="submission" date="2022-09" db="EMBL/GenBank/DDBJ databases">
        <title>Tahibacter sp. nov., isolated from a fresh water.</title>
        <authorList>
            <person name="Baek J.H."/>
            <person name="Lee J.K."/>
            <person name="Kim J.M."/>
            <person name="Jeon C.O."/>
        </authorList>
    </citation>
    <scope>NUCLEOTIDE SEQUENCE</scope>
    <source>
        <strain evidence="19">W38</strain>
    </source>
</reference>
<dbReference type="Pfam" id="PF13361">
    <property type="entry name" value="UvrD_C"/>
    <property type="match status" value="1"/>
</dbReference>
<feature type="binding site" evidence="15">
    <location>
        <position position="1122"/>
    </location>
    <ligand>
        <name>Mg(2+)</name>
        <dbReference type="ChEBI" id="CHEBI:18420"/>
    </ligand>
</feature>
<dbReference type="InterPro" id="IPR011335">
    <property type="entry name" value="Restrct_endonuc-II-like"/>
</dbReference>
<accession>A0ABY6BLH8</accession>
<comment type="domain">
    <text evidence="15">The C-terminal domain has nuclease activity and interacts with RecD. It interacts with RecA, facilitating its loading onto ssDNA.</text>
</comment>
<evidence type="ECO:0000256" key="3">
    <source>
        <dbReference type="ARBA" id="ARBA00022741"/>
    </source>
</evidence>
<keyword evidence="6 15" id="KW-0347">Helicase</keyword>
<keyword evidence="8 15" id="KW-0067">ATP-binding</keyword>
<dbReference type="PANTHER" id="PTHR11070">
    <property type="entry name" value="UVRD / RECB / PCRA DNA HELICASE FAMILY MEMBER"/>
    <property type="match status" value="1"/>
</dbReference>
<evidence type="ECO:0000256" key="10">
    <source>
        <dbReference type="ARBA" id="ARBA00023125"/>
    </source>
</evidence>
<dbReference type="RefSeq" id="WP_261695626.1">
    <property type="nucleotide sequence ID" value="NZ_CP104694.1"/>
</dbReference>
<feature type="binding site" evidence="15">
    <location>
        <position position="1109"/>
    </location>
    <ligand>
        <name>Mg(2+)</name>
        <dbReference type="ChEBI" id="CHEBI:18420"/>
    </ligand>
</feature>
<dbReference type="InterPro" id="IPR014017">
    <property type="entry name" value="DNA_helicase_UvrD-like_C"/>
</dbReference>
<dbReference type="Pfam" id="PF00580">
    <property type="entry name" value="UvrD-helicase"/>
    <property type="match status" value="1"/>
</dbReference>
<feature type="binding site" evidence="16">
    <location>
        <begin position="22"/>
        <end position="29"/>
    </location>
    <ligand>
        <name>ATP</name>
        <dbReference type="ChEBI" id="CHEBI:30616"/>
    </ligand>
</feature>
<keyword evidence="12 15" id="KW-0413">Isomerase</keyword>
<evidence type="ECO:0000256" key="8">
    <source>
        <dbReference type="ARBA" id="ARBA00022840"/>
    </source>
</evidence>
<dbReference type="Gene3D" id="3.40.50.300">
    <property type="entry name" value="P-loop containing nucleotide triphosphate hydrolases"/>
    <property type="match status" value="2"/>
</dbReference>
<dbReference type="Gene3D" id="3.90.320.10">
    <property type="match status" value="1"/>
</dbReference>
<comment type="catalytic activity">
    <reaction evidence="13 15">
        <text>Couples ATP hydrolysis with the unwinding of duplex DNA by translocating in the 3'-5' direction.</text>
        <dbReference type="EC" id="5.6.2.4"/>
    </reaction>
</comment>